<gene>
    <name evidence="2" type="ORF">BC008_38705</name>
</gene>
<dbReference type="EMBL" id="LMTZ01000151">
    <property type="protein sequence ID" value="KST62756.1"/>
    <property type="molecule type" value="Genomic_DNA"/>
</dbReference>
<evidence type="ECO:0008006" key="4">
    <source>
        <dbReference type="Google" id="ProtNLM"/>
    </source>
</evidence>
<dbReference type="Proteomes" id="UP000053372">
    <property type="component" value="Unassembled WGS sequence"/>
</dbReference>
<dbReference type="InterPro" id="IPR030917">
    <property type="entry name" value="Cyanoexo_CrtB_assoc"/>
</dbReference>
<reference evidence="2 3" key="1">
    <citation type="journal article" date="2015" name="Genome Announc.">
        <title>Draft Genome of the Euendolithic (true boring) Cyanobacterium Mastigocoleus testarum strain BC008.</title>
        <authorList>
            <person name="Guida B.S."/>
            <person name="Garcia-Pichel F."/>
        </authorList>
    </citation>
    <scope>NUCLEOTIDE SEQUENCE [LARGE SCALE GENOMIC DNA]</scope>
    <source>
        <strain evidence="2 3">BC008</strain>
    </source>
</reference>
<comment type="caution">
    <text evidence="2">The sequence shown here is derived from an EMBL/GenBank/DDBJ whole genome shotgun (WGS) entry which is preliminary data.</text>
</comment>
<evidence type="ECO:0000313" key="3">
    <source>
        <dbReference type="Proteomes" id="UP000053372"/>
    </source>
</evidence>
<organism evidence="2 3">
    <name type="scientific">Mastigocoleus testarum BC008</name>
    <dbReference type="NCBI Taxonomy" id="371196"/>
    <lineage>
        <taxon>Bacteria</taxon>
        <taxon>Bacillati</taxon>
        <taxon>Cyanobacteriota</taxon>
        <taxon>Cyanophyceae</taxon>
        <taxon>Nostocales</taxon>
        <taxon>Hapalosiphonaceae</taxon>
        <taxon>Mastigocoleus</taxon>
    </lineage>
</organism>
<proteinExistence type="predicted"/>
<evidence type="ECO:0000313" key="2">
    <source>
        <dbReference type="EMBL" id="KST62756.1"/>
    </source>
</evidence>
<dbReference type="NCBIfam" id="TIGR04533">
    <property type="entry name" value="cyanosortB_assc"/>
    <property type="match status" value="1"/>
</dbReference>
<dbReference type="AlphaFoldDB" id="A0A0V7ZDW9"/>
<evidence type="ECO:0000256" key="1">
    <source>
        <dbReference type="SAM" id="Phobius"/>
    </source>
</evidence>
<keyword evidence="3" id="KW-1185">Reference proteome</keyword>
<feature type="transmembrane region" description="Helical" evidence="1">
    <location>
        <begin position="12"/>
        <end position="35"/>
    </location>
</feature>
<keyword evidence="1" id="KW-1133">Transmembrane helix</keyword>
<sequence length="238" mass="27482">MISNDTPFQRNNIPHVFAVLLLILILLISGVPGYLSGDWQWKEPPSVVNLKEVKQIRQTGLKLSGWETLETVERQIGGRKWLWQKIKQKNSDKISYLLLLPQNGPRNQPQTEWTEIKGFWQWKIAQFETPEFTIQPTDSSSNTSNKIKANFFRAVLKNRQTYAILQWYATPNGGSPSTFKWFVADQMAQLRKERVPWVAVNIMIPMEPLGEVKENWSIAQSLVEQVQASLVVNSFQKK</sequence>
<name>A0A0V7ZDW9_9CYAN</name>
<accession>A0A0V7ZDW9</accession>
<keyword evidence="1" id="KW-0812">Transmembrane</keyword>
<protein>
    <recommendedName>
        <fullName evidence="4">Cyanoexosortase B system-associated protein</fullName>
    </recommendedName>
</protein>
<keyword evidence="1" id="KW-0472">Membrane</keyword>
<dbReference type="RefSeq" id="WP_027840807.1">
    <property type="nucleotide sequence ID" value="NZ_LMTZ01000151.1"/>
</dbReference>
<dbReference type="OrthoDB" id="462409at2"/>